<sequence>MSITIKIEAFEGPLDLLLHLIKKSKVDIYNIPIFEITEQYINYLKAMEELDLEIASEFIVMAATLLEIKSKMLLPKIKPENEEAADLDPRKELVEKLVEYKKYKEFANKLREKSESYHIYFKQPEIIDDIDDNKDVLLKNITLENIMKAFNKVLNNYEKRFNQKFLIPENIDHDEYKIEDKMDEILKVVKLKKKMKFNDFFVSIKSNLEIIVIFLAMLELIKLRNIIAYQDSNFGDIIIEGME</sequence>
<keyword evidence="3" id="KW-0132">Cell division</keyword>
<proteinExistence type="inferred from homology"/>
<dbReference type="InterPro" id="IPR003768">
    <property type="entry name" value="ScpA"/>
</dbReference>
<accession>A0A0R3K1I1</accession>
<comment type="subunit">
    <text evidence="3">Component of a cohesin-like complex composed of ScpA, ScpB and the Smc homodimer, in which ScpA and ScpB bind to the head domain of Smc. The presence of the three proteins is required for the association of the complex with DNA.</text>
</comment>
<evidence type="ECO:0000256" key="2">
    <source>
        <dbReference type="ARBA" id="ARBA00044777"/>
    </source>
</evidence>
<evidence type="ECO:0000313" key="5">
    <source>
        <dbReference type="Proteomes" id="UP000052015"/>
    </source>
</evidence>
<gene>
    <name evidence="3 4" type="primary">scpA</name>
    <name evidence="4" type="ORF">ABG79_01296</name>
</gene>
<dbReference type="HAMAP" id="MF_01805">
    <property type="entry name" value="ScpA"/>
    <property type="match status" value="1"/>
</dbReference>
<comment type="similarity">
    <text evidence="3">Belongs to the ScpA family.</text>
</comment>
<comment type="function">
    <text evidence="3">Participates in chromosomal partition during cell division. May act via the formation of a condensin-like complex containing Smc and ScpB that pull DNA away from mid-cell into both cell halves.</text>
</comment>
<keyword evidence="3" id="KW-0963">Cytoplasm</keyword>
<dbReference type="GO" id="GO:0051301">
    <property type="term" value="P:cell division"/>
    <property type="evidence" value="ECO:0007669"/>
    <property type="project" value="UniProtKB-KW"/>
</dbReference>
<dbReference type="OrthoDB" id="9811016at2"/>
<keyword evidence="5" id="KW-1185">Reference proteome</keyword>
<evidence type="ECO:0000313" key="4">
    <source>
        <dbReference type="EMBL" id="KRQ86805.1"/>
    </source>
</evidence>
<dbReference type="AlphaFoldDB" id="A0A0R3K1I1"/>
<dbReference type="GO" id="GO:0005737">
    <property type="term" value="C:cytoplasm"/>
    <property type="evidence" value="ECO:0007669"/>
    <property type="project" value="UniProtKB-SubCell"/>
</dbReference>
<name>A0A0R3K1I1_CALMK</name>
<comment type="caution">
    <text evidence="4">The sequence shown here is derived from an EMBL/GenBank/DDBJ whole genome shotgun (WGS) entry which is preliminary data.</text>
</comment>
<dbReference type="PANTHER" id="PTHR33969">
    <property type="entry name" value="SEGREGATION AND CONDENSATION PROTEIN A"/>
    <property type="match status" value="1"/>
</dbReference>
<dbReference type="EMBL" id="LKHP01000006">
    <property type="protein sequence ID" value="KRQ86805.1"/>
    <property type="molecule type" value="Genomic_DNA"/>
</dbReference>
<dbReference type="PATRIC" id="fig|908809.3.peg.1305"/>
<reference evidence="4 5" key="1">
    <citation type="submission" date="2015-09" db="EMBL/GenBank/DDBJ databases">
        <title>Draft genome sequence of a Caloramator mitchellensis, a moderate thermophile from the Great Artesian Basin of Australia.</title>
        <authorList>
            <person name="Patel B.K."/>
        </authorList>
    </citation>
    <scope>NUCLEOTIDE SEQUENCE [LARGE SCALE GENOMIC DNA]</scope>
    <source>
        <strain evidence="4 5">VF08</strain>
    </source>
</reference>
<evidence type="ECO:0000256" key="1">
    <source>
        <dbReference type="ARBA" id="ARBA00022829"/>
    </source>
</evidence>
<evidence type="ECO:0000256" key="3">
    <source>
        <dbReference type="HAMAP-Rule" id="MF_01805"/>
    </source>
</evidence>
<dbReference type="PANTHER" id="PTHR33969:SF2">
    <property type="entry name" value="SEGREGATION AND CONDENSATION PROTEIN A"/>
    <property type="match status" value="1"/>
</dbReference>
<dbReference type="Proteomes" id="UP000052015">
    <property type="component" value="Unassembled WGS sequence"/>
</dbReference>
<protein>
    <recommendedName>
        <fullName evidence="2 3">Segregation and condensation protein A</fullName>
    </recommendedName>
</protein>
<dbReference type="GO" id="GO:0007059">
    <property type="term" value="P:chromosome segregation"/>
    <property type="evidence" value="ECO:0007669"/>
    <property type="project" value="UniProtKB-UniRule"/>
</dbReference>
<dbReference type="RefSeq" id="WP_057978323.1">
    <property type="nucleotide sequence ID" value="NZ_LKHP01000006.1"/>
</dbReference>
<organism evidence="4 5">
    <name type="scientific">Caloramator mitchellensis</name>
    <dbReference type="NCBI Taxonomy" id="908809"/>
    <lineage>
        <taxon>Bacteria</taxon>
        <taxon>Bacillati</taxon>
        <taxon>Bacillota</taxon>
        <taxon>Clostridia</taxon>
        <taxon>Eubacteriales</taxon>
        <taxon>Clostridiaceae</taxon>
        <taxon>Caloramator</taxon>
    </lineage>
</organism>
<dbReference type="STRING" id="908809.ABG79_01296"/>
<dbReference type="Gene3D" id="1.10.10.580">
    <property type="entry name" value="Structural maintenance of chromosome 1. Chain E"/>
    <property type="match status" value="1"/>
</dbReference>
<keyword evidence="3" id="KW-0131">Cell cycle</keyword>
<dbReference type="Gene3D" id="6.10.250.2410">
    <property type="match status" value="1"/>
</dbReference>
<keyword evidence="1 3" id="KW-0159">Chromosome partition</keyword>
<dbReference type="InterPro" id="IPR023093">
    <property type="entry name" value="ScpA-like_C"/>
</dbReference>
<comment type="subcellular location">
    <subcellularLocation>
        <location evidence="3">Cytoplasm</location>
    </subcellularLocation>
    <text evidence="3">Associated with two foci at the outer edges of the nucleoid region in young cells, and at four foci within both cell halves in older cells.</text>
</comment>
<dbReference type="GO" id="GO:0006260">
    <property type="term" value="P:DNA replication"/>
    <property type="evidence" value="ECO:0007669"/>
    <property type="project" value="UniProtKB-UniRule"/>
</dbReference>
<dbReference type="NCBIfam" id="NF000994">
    <property type="entry name" value="PRK00104.1-3"/>
    <property type="match status" value="1"/>
</dbReference>
<dbReference type="Pfam" id="PF02616">
    <property type="entry name" value="SMC_ScpA"/>
    <property type="match status" value="1"/>
</dbReference>